<name>A0AB33VBK7_RALSU</name>
<comment type="caution">
    <text evidence="1">The sequence shown here is derived from an EMBL/GenBank/DDBJ whole genome shotgun (WGS) entry which is preliminary data.</text>
</comment>
<dbReference type="EMBL" id="AAKL01000033">
    <property type="protein sequence ID" value="EAP72226.1"/>
    <property type="molecule type" value="Genomic_DNA"/>
</dbReference>
<dbReference type="AlphaFoldDB" id="A0AB33VBK7"/>
<evidence type="ECO:0000313" key="1">
    <source>
        <dbReference type="EMBL" id="EAP72226.1"/>
    </source>
</evidence>
<reference evidence="1 2" key="1">
    <citation type="journal article" date="2006" name="Mol. Plant Microbe Interact.">
        <title>Identification of open reading frames unique to a select agent: Ralstonia solanacearum race 3 biovar 2.</title>
        <authorList>
            <person name="Gabriel D.W."/>
            <person name="Allen C."/>
            <person name="Schell M."/>
            <person name="Denny T.P."/>
            <person name="Greenberg J.T."/>
            <person name="Duan Y.P."/>
            <person name="Flores-Cruz Z."/>
            <person name="Huang Q."/>
            <person name="Clifford J.M."/>
            <person name="Presting G."/>
            <person name="Gonzalez E.T."/>
            <person name="Reddy J."/>
            <person name="Elphinstone J."/>
            <person name="Swanson J."/>
            <person name="Yao J."/>
            <person name="Mulholland V."/>
            <person name="Liu L."/>
            <person name="Farmerie W."/>
            <person name="Patnaikuni M."/>
            <person name="Balogh B."/>
            <person name="Norman D."/>
            <person name="Alvarez A."/>
            <person name="Castillo J.A."/>
            <person name="Jones J."/>
            <person name="Saddler G."/>
            <person name="Walunas T."/>
            <person name="Zhukov A."/>
            <person name="Mikhailova N."/>
        </authorList>
    </citation>
    <scope>NUCLEOTIDE SEQUENCE [LARGE SCALE GENOMIC DNA]</scope>
    <source>
        <strain evidence="1 2">UW551</strain>
    </source>
</reference>
<protein>
    <submittedName>
        <fullName evidence="1">Uncharacterized protein</fullName>
    </submittedName>
</protein>
<dbReference type="Proteomes" id="UP000005933">
    <property type="component" value="Unassembled WGS sequence"/>
</dbReference>
<organism evidence="1 2">
    <name type="scientific">Ralstonia solanacearum (strain UW551)</name>
    <dbReference type="NCBI Taxonomy" id="342110"/>
    <lineage>
        <taxon>Bacteria</taxon>
        <taxon>Pseudomonadati</taxon>
        <taxon>Pseudomonadota</taxon>
        <taxon>Betaproteobacteria</taxon>
        <taxon>Burkholderiales</taxon>
        <taxon>Burkholderiaceae</taxon>
        <taxon>Ralstonia</taxon>
        <taxon>Ralstonia solanacearum species complex</taxon>
    </lineage>
</organism>
<sequence length="38" mass="4007">MKLPDPIRIDALLTGPAVDYTRPGSRSAIDKQPVSGAV</sequence>
<evidence type="ECO:0000313" key="2">
    <source>
        <dbReference type="Proteomes" id="UP000005933"/>
    </source>
</evidence>
<accession>A0AB33VBK7</accession>
<proteinExistence type="predicted"/>
<gene>
    <name evidence="1" type="ORF">RRSL_01919</name>
</gene>